<comment type="caution">
    <text evidence="3">The sequence shown here is derived from an EMBL/GenBank/DDBJ whole genome shotgun (WGS) entry which is preliminary data.</text>
</comment>
<dbReference type="InterPro" id="IPR021623">
    <property type="entry name" value="LAP2alpha_C"/>
</dbReference>
<dbReference type="Gene3D" id="1.10.287.3160">
    <property type="match status" value="1"/>
</dbReference>
<keyword evidence="4" id="KW-1185">Reference proteome</keyword>
<dbReference type="Proteomes" id="UP000555649">
    <property type="component" value="Unassembled WGS sequence"/>
</dbReference>
<dbReference type="Pfam" id="PF11560">
    <property type="entry name" value="LAP2alpha"/>
    <property type="match status" value="1"/>
</dbReference>
<feature type="region of interest" description="Disordered" evidence="1">
    <location>
        <begin position="14"/>
        <end position="34"/>
    </location>
</feature>
<dbReference type="AlphaFoldDB" id="A0A7L0H382"/>
<name>A0A7L0H382_HERCA</name>
<evidence type="ECO:0000256" key="1">
    <source>
        <dbReference type="SAM" id="MobiDB-lite"/>
    </source>
</evidence>
<feature type="domain" description="Lamina-associated polypeptide 2 alpha C-terminal" evidence="2">
    <location>
        <begin position="180"/>
        <end position="384"/>
    </location>
</feature>
<feature type="non-terminal residue" evidence="3">
    <location>
        <position position="441"/>
    </location>
</feature>
<reference evidence="3 4" key="1">
    <citation type="submission" date="2019-09" db="EMBL/GenBank/DDBJ databases">
        <title>Bird 10,000 Genomes (B10K) Project - Family phase.</title>
        <authorList>
            <person name="Zhang G."/>
        </authorList>
    </citation>
    <scope>NUCLEOTIDE SEQUENCE [LARGE SCALE GENOMIC DNA]</scope>
    <source>
        <strain evidence="3">B10K-DU-005-78</strain>
        <tissue evidence="3">Mixed tissue sample</tissue>
    </source>
</reference>
<evidence type="ECO:0000313" key="3">
    <source>
        <dbReference type="EMBL" id="NXK14507.1"/>
    </source>
</evidence>
<accession>A0A7L0H382</accession>
<sequence length="441" mass="48444">MLSDLARSILLIAEAASRPREPPPELAADPSVSSSAAGVLLEPRMSSRSQELSLSLGEAVTSSQIPPLPTVYQRLPSPCERASPHPASPTVSCDSSNWRPGVAVRDEGCCYDSSGEDDLADLTYYFRTEEQEGNTSTSENPSFSQFLKRLAKLVGFHLIPFQESTGSLIDRYLDQKPSCNRVAMPLHPILDKLVKKVWQTPHTIPPVSKEIERKYILSDDAVGYISQPAHESVVVEAAMAREKAGQEHGSAPQNPELRRLDSFGQRVYQSAAAALRVMDYQIYMARGQVELWRKASVLAQHLPRDQRQAFQAIILEGTDLARHQVRAAFDAGDTVARATASGVDARRSAWLQASSFHEEVQTKLENLPYTGENLFGEQVEATLQRAKERQATLHFLRSVYCPSAPRSRAGKGKAPLHKPAFTSTVCFKGVRCPSGKGAPPQ</sequence>
<organism evidence="3 4">
    <name type="scientific">Herpetotheres cachinnans</name>
    <name type="common">Laughing falcon</name>
    <name type="synonym">Falco cachinnans</name>
    <dbReference type="NCBI Taxonomy" id="56343"/>
    <lineage>
        <taxon>Eukaryota</taxon>
        <taxon>Metazoa</taxon>
        <taxon>Chordata</taxon>
        <taxon>Craniata</taxon>
        <taxon>Vertebrata</taxon>
        <taxon>Euteleostomi</taxon>
        <taxon>Archelosauria</taxon>
        <taxon>Archosauria</taxon>
        <taxon>Dinosauria</taxon>
        <taxon>Saurischia</taxon>
        <taxon>Theropoda</taxon>
        <taxon>Coelurosauria</taxon>
        <taxon>Aves</taxon>
        <taxon>Neognathae</taxon>
        <taxon>Neoaves</taxon>
        <taxon>Telluraves</taxon>
        <taxon>Australaves</taxon>
        <taxon>Falconiformes</taxon>
        <taxon>Falconidae</taxon>
        <taxon>Herpetotheres</taxon>
    </lineage>
</organism>
<proteinExistence type="predicted"/>
<gene>
    <name evidence="3" type="primary">Tmpo_2</name>
    <name evidence="3" type="ORF">HERCAC_R15898</name>
</gene>
<feature type="non-terminal residue" evidence="3">
    <location>
        <position position="1"/>
    </location>
</feature>
<evidence type="ECO:0000313" key="4">
    <source>
        <dbReference type="Proteomes" id="UP000555649"/>
    </source>
</evidence>
<protein>
    <submittedName>
        <fullName evidence="3">LAP2A protein</fullName>
    </submittedName>
</protein>
<evidence type="ECO:0000259" key="2">
    <source>
        <dbReference type="Pfam" id="PF11560"/>
    </source>
</evidence>
<dbReference type="EMBL" id="VXAJ01000994">
    <property type="protein sequence ID" value="NXK14507.1"/>
    <property type="molecule type" value="Genomic_DNA"/>
</dbReference>